<dbReference type="AlphaFoldDB" id="A0A379JHE1"/>
<dbReference type="Pfam" id="PF09995">
    <property type="entry name" value="MPAB_Lcp_cat"/>
    <property type="match status" value="1"/>
</dbReference>
<dbReference type="GO" id="GO:0016491">
    <property type="term" value="F:oxidoreductase activity"/>
    <property type="evidence" value="ECO:0007669"/>
    <property type="project" value="InterPro"/>
</dbReference>
<feature type="domain" description="ER-bound oxygenase mpaB/mpaB'/Rubber oxygenase catalytic" evidence="1">
    <location>
        <begin position="25"/>
        <end position="263"/>
    </location>
</feature>
<organism evidence="2 3">
    <name type="scientific">Nocardia otitidiscaviarum</name>
    <dbReference type="NCBI Taxonomy" id="1823"/>
    <lineage>
        <taxon>Bacteria</taxon>
        <taxon>Bacillati</taxon>
        <taxon>Actinomycetota</taxon>
        <taxon>Actinomycetes</taxon>
        <taxon>Mycobacteriales</taxon>
        <taxon>Nocardiaceae</taxon>
        <taxon>Nocardia</taxon>
    </lineage>
</organism>
<dbReference type="Proteomes" id="UP000255467">
    <property type="component" value="Unassembled WGS sequence"/>
</dbReference>
<evidence type="ECO:0000313" key="2">
    <source>
        <dbReference type="EMBL" id="SUD47691.1"/>
    </source>
</evidence>
<evidence type="ECO:0000259" key="1">
    <source>
        <dbReference type="Pfam" id="PF09995"/>
    </source>
</evidence>
<dbReference type="EMBL" id="UGRY01000003">
    <property type="protein sequence ID" value="SUD47691.1"/>
    <property type="molecule type" value="Genomic_DNA"/>
</dbReference>
<keyword evidence="3" id="KW-1185">Reference proteome</keyword>
<name>A0A379JHE1_9NOCA</name>
<sequence>MLSHSADAESSRPEPRPLGPDSLTWKIFGSLYFAPTGLFLGMVQNMHPGLGAGVEFHSEIQGEFYQRVFRSGYPIIGVVFDGPRARETAREIVGYHRTITGVDGRGRRYHALDPGTFYWAHAVFFVQTLRAGELFMGGLTEAQKQQLWAEQYQWYEMYGMSMRVVPKSWDEFRQYWDDMCENGLEPTTAAWDIWHLADTAPVPAFPVLRWIPKPLWERVIRPLGARFFHFVTIGLCDPGIRRTMCFAWSERDQRRFDRLTRLLSIMNAVTPDAVKYFFPRIRAARRREAGKRPADLPPPEAPEFLWPAPDRRDDPKHYCPVHADFGSDTTTKFRQLTGF</sequence>
<gene>
    <name evidence="2" type="ORF">NCTC1934_05012</name>
</gene>
<reference evidence="2 3" key="1">
    <citation type="submission" date="2018-06" db="EMBL/GenBank/DDBJ databases">
        <authorList>
            <consortium name="Pathogen Informatics"/>
            <person name="Doyle S."/>
        </authorList>
    </citation>
    <scope>NUCLEOTIDE SEQUENCE [LARGE SCALE GENOMIC DNA]</scope>
    <source>
        <strain evidence="2 3">NCTC1934</strain>
    </source>
</reference>
<accession>A0A379JHE1</accession>
<protein>
    <submittedName>
        <fullName evidence="2">Uncharacterized protein conserved in bacteria</fullName>
    </submittedName>
</protein>
<dbReference type="RefSeq" id="WP_051038288.1">
    <property type="nucleotide sequence ID" value="NZ_UGRY01000003.1"/>
</dbReference>
<proteinExistence type="predicted"/>
<dbReference type="OrthoDB" id="3456672at2"/>
<dbReference type="PANTHER" id="PTHR36151:SF3">
    <property type="entry name" value="ER-BOUND OXYGENASE MPAB_MPAB'_RUBBER OXYGENASE CATALYTIC DOMAIN-CONTAINING PROTEIN"/>
    <property type="match status" value="1"/>
</dbReference>
<dbReference type="STRING" id="1406858.GCA_000710895_02011"/>
<evidence type="ECO:0000313" key="3">
    <source>
        <dbReference type="Proteomes" id="UP000255467"/>
    </source>
</evidence>
<dbReference type="InterPro" id="IPR018713">
    <property type="entry name" value="MPAB/Lcp_cat_dom"/>
</dbReference>
<dbReference type="PANTHER" id="PTHR36151">
    <property type="entry name" value="BLR2777 PROTEIN"/>
    <property type="match status" value="1"/>
</dbReference>